<feature type="transmembrane region" description="Helical" evidence="1">
    <location>
        <begin position="92"/>
        <end position="113"/>
    </location>
</feature>
<evidence type="ECO:0000313" key="2">
    <source>
        <dbReference type="EMBL" id="ACL96587.1"/>
    </source>
</evidence>
<dbReference type="InterPro" id="IPR026272">
    <property type="entry name" value="SdpI"/>
</dbReference>
<keyword evidence="3" id="KW-1185">Reference proteome</keyword>
<dbReference type="HOGENOM" id="CLU_093038_0_0_5"/>
<feature type="transmembrane region" description="Helical" evidence="1">
    <location>
        <begin position="52"/>
        <end position="71"/>
    </location>
</feature>
<dbReference type="Proteomes" id="UP000001364">
    <property type="component" value="Chromosome"/>
</dbReference>
<name>A0A0H3CE02_CAUVN</name>
<feature type="transmembrane region" description="Helical" evidence="1">
    <location>
        <begin position="12"/>
        <end position="32"/>
    </location>
</feature>
<feature type="transmembrane region" description="Helical" evidence="1">
    <location>
        <begin position="165"/>
        <end position="184"/>
    </location>
</feature>
<gene>
    <name evidence="2" type="ordered locus">CCNA_03122</name>
</gene>
<dbReference type="PATRIC" id="fig|565050.3.peg.3047"/>
<keyword evidence="1" id="KW-0812">Transmembrane</keyword>
<dbReference type="EMBL" id="CP001340">
    <property type="protein sequence ID" value="ACL96587.1"/>
    <property type="molecule type" value="Genomic_DNA"/>
</dbReference>
<dbReference type="RefSeq" id="WP_010920863.1">
    <property type="nucleotide sequence ID" value="NC_011916.1"/>
</dbReference>
<dbReference type="GO" id="GO:0009636">
    <property type="term" value="P:response to toxic substance"/>
    <property type="evidence" value="ECO:0007669"/>
    <property type="project" value="TreeGrafter"/>
</dbReference>
<dbReference type="PANTHER" id="PTHR37810">
    <property type="entry name" value="IMMUNITY PROTEIN SDPI"/>
    <property type="match status" value="1"/>
</dbReference>
<dbReference type="AlphaFoldDB" id="A0A0H3CE02"/>
<proteinExistence type="predicted"/>
<sequence>MNRRVDGLDAASWILTAGQVCLAAAIAFLGPTHPLPMHFNVSGQVDRWGDRAEMAGMVLLLATIAVIGLLTRRWPKRAAGGEGDHGTALARFAAVLVLSMIALLSACLTWGWVDQPGPRFGMAVVGATLALVGAVLGKTKPNAMIGVRLPWTFQSRLAWDKANRLAGRLFLWGGLAGLAAAPFAPQPLGFQALHFGVLAVAAIVIFESWRVWRSDPDRRSSWSQE</sequence>
<accession>A0A0H3CE02</accession>
<protein>
    <submittedName>
        <fullName evidence="2">Conserved membrane spanning protein</fullName>
    </submittedName>
</protein>
<dbReference type="RefSeq" id="YP_002518495.1">
    <property type="nucleotide sequence ID" value="NC_011916.1"/>
</dbReference>
<evidence type="ECO:0000313" key="3">
    <source>
        <dbReference type="Proteomes" id="UP000001364"/>
    </source>
</evidence>
<dbReference type="PANTHER" id="PTHR37810:SF5">
    <property type="entry name" value="IMMUNITY PROTEIN SDPI"/>
    <property type="match status" value="1"/>
</dbReference>
<dbReference type="GeneID" id="7330960"/>
<organism evidence="2 3">
    <name type="scientific">Caulobacter vibrioides (strain NA1000 / CB15N)</name>
    <name type="common">Caulobacter crescentus</name>
    <dbReference type="NCBI Taxonomy" id="565050"/>
    <lineage>
        <taxon>Bacteria</taxon>
        <taxon>Pseudomonadati</taxon>
        <taxon>Pseudomonadota</taxon>
        <taxon>Alphaproteobacteria</taxon>
        <taxon>Caulobacterales</taxon>
        <taxon>Caulobacteraceae</taxon>
        <taxon>Caulobacter</taxon>
    </lineage>
</organism>
<reference evidence="2 3" key="1">
    <citation type="journal article" date="2010" name="J. Bacteriol.">
        <title>The genetic basis of laboratory adaptation in Caulobacter crescentus.</title>
        <authorList>
            <person name="Marks M.E."/>
            <person name="Castro-Rojas C.M."/>
            <person name="Teiling C."/>
            <person name="Du L."/>
            <person name="Kapatral V."/>
            <person name="Walunas T.L."/>
            <person name="Crosson S."/>
        </authorList>
    </citation>
    <scope>NUCLEOTIDE SEQUENCE [LARGE SCALE GENOMIC DNA]</scope>
    <source>
        <strain evidence="3">NA1000 / CB15N</strain>
    </source>
</reference>
<feature type="transmembrane region" description="Helical" evidence="1">
    <location>
        <begin position="190"/>
        <end position="209"/>
    </location>
</feature>
<dbReference type="Pfam" id="PF13630">
    <property type="entry name" value="SdpI"/>
    <property type="match status" value="1"/>
</dbReference>
<feature type="transmembrane region" description="Helical" evidence="1">
    <location>
        <begin position="119"/>
        <end position="137"/>
    </location>
</feature>
<keyword evidence="1" id="KW-1133">Transmembrane helix</keyword>
<keyword evidence="1" id="KW-0472">Membrane</keyword>
<dbReference type="KEGG" id="ccs:CCNA_03122"/>
<dbReference type="OrthoDB" id="9808690at2"/>
<dbReference type="InterPro" id="IPR025962">
    <property type="entry name" value="SdpI/YhfL"/>
</dbReference>
<evidence type="ECO:0000256" key="1">
    <source>
        <dbReference type="SAM" id="Phobius"/>
    </source>
</evidence>
<dbReference type="PIRSF" id="PIRSF038959">
    <property type="entry name" value="SdpI"/>
    <property type="match status" value="1"/>
</dbReference>